<feature type="region of interest" description="Disordered" evidence="1">
    <location>
        <begin position="1"/>
        <end position="20"/>
    </location>
</feature>
<evidence type="ECO:0000313" key="2">
    <source>
        <dbReference type="EMBL" id="MED6227596.1"/>
    </source>
</evidence>
<protein>
    <submittedName>
        <fullName evidence="2">Uncharacterized protein</fullName>
    </submittedName>
</protein>
<dbReference type="EMBL" id="JASCZI010284019">
    <property type="protein sequence ID" value="MED6227596.1"/>
    <property type="molecule type" value="Genomic_DNA"/>
</dbReference>
<feature type="non-terminal residue" evidence="2">
    <location>
        <position position="1"/>
    </location>
</feature>
<accession>A0ABU7A1A2</accession>
<proteinExistence type="predicted"/>
<name>A0ABU7A1A2_9FABA</name>
<reference evidence="2 3" key="1">
    <citation type="journal article" date="2023" name="Plants (Basel)">
        <title>Bridging the Gap: Combining Genomics and Transcriptomics Approaches to Understand Stylosanthes scabra, an Orphan Legume from the Brazilian Caatinga.</title>
        <authorList>
            <person name="Ferreira-Neto J.R.C."/>
            <person name="da Silva M.D."/>
            <person name="Binneck E."/>
            <person name="de Melo N.F."/>
            <person name="da Silva R.H."/>
            <person name="de Melo A.L.T.M."/>
            <person name="Pandolfi V."/>
            <person name="Bustamante F.O."/>
            <person name="Brasileiro-Vidal A.C."/>
            <person name="Benko-Iseppon A.M."/>
        </authorList>
    </citation>
    <scope>NUCLEOTIDE SEQUENCE [LARGE SCALE GENOMIC DNA]</scope>
    <source>
        <tissue evidence="2">Leaves</tissue>
    </source>
</reference>
<feature type="compositionally biased region" description="Low complexity" evidence="1">
    <location>
        <begin position="33"/>
        <end position="48"/>
    </location>
</feature>
<sequence length="59" mass="6590">GLEQLHTYNFRRNNGVSESSSKVLRISAVRQPSTLSPLSMPSTPLNPTYHKKNLPGIRL</sequence>
<comment type="caution">
    <text evidence="2">The sequence shown here is derived from an EMBL/GenBank/DDBJ whole genome shotgun (WGS) entry which is preliminary data.</text>
</comment>
<evidence type="ECO:0000313" key="3">
    <source>
        <dbReference type="Proteomes" id="UP001341840"/>
    </source>
</evidence>
<evidence type="ECO:0000256" key="1">
    <source>
        <dbReference type="SAM" id="MobiDB-lite"/>
    </source>
</evidence>
<organism evidence="2 3">
    <name type="scientific">Stylosanthes scabra</name>
    <dbReference type="NCBI Taxonomy" id="79078"/>
    <lineage>
        <taxon>Eukaryota</taxon>
        <taxon>Viridiplantae</taxon>
        <taxon>Streptophyta</taxon>
        <taxon>Embryophyta</taxon>
        <taxon>Tracheophyta</taxon>
        <taxon>Spermatophyta</taxon>
        <taxon>Magnoliopsida</taxon>
        <taxon>eudicotyledons</taxon>
        <taxon>Gunneridae</taxon>
        <taxon>Pentapetalae</taxon>
        <taxon>rosids</taxon>
        <taxon>fabids</taxon>
        <taxon>Fabales</taxon>
        <taxon>Fabaceae</taxon>
        <taxon>Papilionoideae</taxon>
        <taxon>50 kb inversion clade</taxon>
        <taxon>dalbergioids sensu lato</taxon>
        <taxon>Dalbergieae</taxon>
        <taxon>Pterocarpus clade</taxon>
        <taxon>Stylosanthes</taxon>
    </lineage>
</organism>
<gene>
    <name evidence="2" type="ORF">PIB30_115267</name>
</gene>
<keyword evidence="3" id="KW-1185">Reference proteome</keyword>
<feature type="region of interest" description="Disordered" evidence="1">
    <location>
        <begin position="33"/>
        <end position="59"/>
    </location>
</feature>
<dbReference type="Proteomes" id="UP001341840">
    <property type="component" value="Unassembled WGS sequence"/>
</dbReference>